<feature type="compositionally biased region" description="Basic residues" evidence="1">
    <location>
        <begin position="520"/>
        <end position="529"/>
    </location>
</feature>
<evidence type="ECO:0000313" key="3">
    <source>
        <dbReference type="EMBL" id="TFL03100.1"/>
    </source>
</evidence>
<keyword evidence="2" id="KW-1133">Transmembrane helix</keyword>
<evidence type="ECO:0000256" key="2">
    <source>
        <dbReference type="SAM" id="Phobius"/>
    </source>
</evidence>
<reference evidence="3 4" key="1">
    <citation type="journal article" date="2019" name="Nat. Ecol. Evol.">
        <title>Megaphylogeny resolves global patterns of mushroom evolution.</title>
        <authorList>
            <person name="Varga T."/>
            <person name="Krizsan K."/>
            <person name="Foldi C."/>
            <person name="Dima B."/>
            <person name="Sanchez-Garcia M."/>
            <person name="Sanchez-Ramirez S."/>
            <person name="Szollosi G.J."/>
            <person name="Szarkandi J.G."/>
            <person name="Papp V."/>
            <person name="Albert L."/>
            <person name="Andreopoulos W."/>
            <person name="Angelini C."/>
            <person name="Antonin V."/>
            <person name="Barry K.W."/>
            <person name="Bougher N.L."/>
            <person name="Buchanan P."/>
            <person name="Buyck B."/>
            <person name="Bense V."/>
            <person name="Catcheside P."/>
            <person name="Chovatia M."/>
            <person name="Cooper J."/>
            <person name="Damon W."/>
            <person name="Desjardin D."/>
            <person name="Finy P."/>
            <person name="Geml J."/>
            <person name="Haridas S."/>
            <person name="Hughes K."/>
            <person name="Justo A."/>
            <person name="Karasinski D."/>
            <person name="Kautmanova I."/>
            <person name="Kiss B."/>
            <person name="Kocsube S."/>
            <person name="Kotiranta H."/>
            <person name="LaButti K.M."/>
            <person name="Lechner B.E."/>
            <person name="Liimatainen K."/>
            <person name="Lipzen A."/>
            <person name="Lukacs Z."/>
            <person name="Mihaltcheva S."/>
            <person name="Morgado L.N."/>
            <person name="Niskanen T."/>
            <person name="Noordeloos M.E."/>
            <person name="Ohm R.A."/>
            <person name="Ortiz-Santana B."/>
            <person name="Ovrebo C."/>
            <person name="Racz N."/>
            <person name="Riley R."/>
            <person name="Savchenko A."/>
            <person name="Shiryaev A."/>
            <person name="Soop K."/>
            <person name="Spirin V."/>
            <person name="Szebenyi C."/>
            <person name="Tomsovsky M."/>
            <person name="Tulloss R.E."/>
            <person name="Uehling J."/>
            <person name="Grigoriev I.V."/>
            <person name="Vagvolgyi C."/>
            <person name="Papp T."/>
            <person name="Martin F.M."/>
            <person name="Miettinen O."/>
            <person name="Hibbett D.S."/>
            <person name="Nagy L.G."/>
        </authorList>
    </citation>
    <scope>NUCLEOTIDE SEQUENCE [LARGE SCALE GENOMIC DNA]</scope>
    <source>
        <strain evidence="3 4">CBS 309.79</strain>
    </source>
</reference>
<feature type="region of interest" description="Disordered" evidence="1">
    <location>
        <begin position="514"/>
        <end position="554"/>
    </location>
</feature>
<dbReference type="OrthoDB" id="10039566at2759"/>
<keyword evidence="2" id="KW-0812">Transmembrane</keyword>
<evidence type="ECO:0000256" key="1">
    <source>
        <dbReference type="SAM" id="MobiDB-lite"/>
    </source>
</evidence>
<dbReference type="AlphaFoldDB" id="A0A5C3QQL6"/>
<feature type="transmembrane region" description="Helical" evidence="2">
    <location>
        <begin position="71"/>
        <end position="98"/>
    </location>
</feature>
<accession>A0A5C3QQL6</accession>
<feature type="compositionally biased region" description="Pro residues" evidence="1">
    <location>
        <begin position="541"/>
        <end position="550"/>
    </location>
</feature>
<dbReference type="STRING" id="1884261.A0A5C3QQL6"/>
<feature type="region of interest" description="Disordered" evidence="1">
    <location>
        <begin position="1"/>
        <end position="67"/>
    </location>
</feature>
<gene>
    <name evidence="3" type="ORF">BDV98DRAFT_565404</name>
</gene>
<sequence>MSSSHVSHTNEDPPPQSDPRPPIDKGKAKDMAVHVPDERTPLLSPRASSSGNSTAVGEGASRPRQRRQRSLCSTLTLVFLVSLAVCVFCIFVFTLILWTRASKAMNASPEFIMEHAVSLRGPDQVDVLNITDNGSMWVNVTGRIGVDAGAMLGVHTEEDDGLLEGMYKSLMRWGIHHVKTVTFDLDTVSVSSDYGRHTSKLAMIESPTLEVPLTSDPPVDESWLHTMSATFFVSHTDDSAQIIRFVEDAWGSGSVKLQAHAPKVSIRGGSILGGSWRNRIKISRSDISTNIHVPIPHIPGLPDPDRNSHFPPISRLVTLQDFSVTSSSSSSRLSISASATMINPAPDFFKLTTPRIPFHVSLPSESTNTTSSNAAIPVASVSTAPFHMTHPNITLSITGHVLPLPPSSSASSTLSSFLSTYLSALPSPILVSTPYLPSFTLSTLFPAPAQKPHILRNVTIHDMKIKPVGGKLLATGTIFARVVLPRGMKVGLSVNRIFPDVVVFDGEVPEEVRMSEPGHLGKHGHHHKGKGNDDDEEDGLPPAPPLPSPLPERAFGHIRPEDWIDAMSIPEDDPEDGEEDEDGAAFAVSAKVVDIPLQVLTGRQKEFSNFVSKVIFGTDGALAGIMGSTYVAVDVYGMDGKDMELGALPFQGAVKVGKWGSSQW</sequence>
<feature type="compositionally biased region" description="Polar residues" evidence="1">
    <location>
        <begin position="46"/>
        <end position="55"/>
    </location>
</feature>
<name>A0A5C3QQL6_9AGAR</name>
<dbReference type="Proteomes" id="UP000305067">
    <property type="component" value="Unassembled WGS sequence"/>
</dbReference>
<keyword evidence="2" id="KW-0472">Membrane</keyword>
<protein>
    <submittedName>
        <fullName evidence="3">Uncharacterized protein</fullName>
    </submittedName>
</protein>
<organism evidence="3 4">
    <name type="scientific">Pterulicium gracile</name>
    <dbReference type="NCBI Taxonomy" id="1884261"/>
    <lineage>
        <taxon>Eukaryota</taxon>
        <taxon>Fungi</taxon>
        <taxon>Dikarya</taxon>
        <taxon>Basidiomycota</taxon>
        <taxon>Agaricomycotina</taxon>
        <taxon>Agaricomycetes</taxon>
        <taxon>Agaricomycetidae</taxon>
        <taxon>Agaricales</taxon>
        <taxon>Pleurotineae</taxon>
        <taxon>Pterulaceae</taxon>
        <taxon>Pterulicium</taxon>
    </lineage>
</organism>
<evidence type="ECO:0000313" key="4">
    <source>
        <dbReference type="Proteomes" id="UP000305067"/>
    </source>
</evidence>
<dbReference type="EMBL" id="ML178821">
    <property type="protein sequence ID" value="TFL03100.1"/>
    <property type="molecule type" value="Genomic_DNA"/>
</dbReference>
<proteinExistence type="predicted"/>
<keyword evidence="4" id="KW-1185">Reference proteome</keyword>
<feature type="compositionally biased region" description="Basic and acidic residues" evidence="1">
    <location>
        <begin position="21"/>
        <end position="40"/>
    </location>
</feature>